<keyword evidence="4" id="KW-1185">Reference proteome</keyword>
<dbReference type="PANTHER" id="PTHR19446">
    <property type="entry name" value="REVERSE TRANSCRIPTASES"/>
    <property type="match status" value="1"/>
</dbReference>
<dbReference type="Gene3D" id="3.60.10.10">
    <property type="entry name" value="Endonuclease/exonuclease/phosphatase"/>
    <property type="match status" value="1"/>
</dbReference>
<sequence>MSFRLVSINVRGLAARERSIELCYFLRQHRIDVAFVQETNALFLDIIQDLCLGYLAAVKPPTVIRGSGLACVFAPRVAVLWPGYISIVSLDVHGQEVSVINCHLSHIPRERHQQLQIIAAIAVQENSWVLGDLNINEESTNDTVSGSVEALSELLDQTALVDVATLFDTTYIPTRVASYGSRVDLSRLDRILLPLSFADRVPQYSTIHYRLSDHQAVLLQLGVPPSPRQPCVAAILRSEFVVEHMATIIERTSAAIADMTAICGAVGLQSRLSCWQRDRHRRLPLGRAPGWDDLPCEFYMTYEDFFVNALKRVYEASQLRGALPTSTRLSTICLVPKSHGGPGLCGYRPISLFTADYRILGNILLRRLRPHLPVLVPQCQTYAVPDHGFLVSLMVSLRLPQVYIGWFLLLYAGAGATVRAGGLHTKPFQLLNGVRQGCAISAAMFSLATSPLLRRLEQALGPGNVLAYAEDIVLFIRSEEQFGVVTSIFENFWPASGISLAACRCISLDPALPYYGQLLPNGSFDGILGLLERKRASGYKKFRAHPGPPYFVHLTAVGLGIQEAQSSSRRAKEDISHKQSLVDGKKSKKTYPTSRVSWTERHLGGSLKQPLEDGKRHLDNQRVATIGHRTRQAKPATVLPHQSQSYEEEFAKQLLETLIKDRERIEERERIEDRKRIEDRERIERKEQMVMEFELEKLRIQTTRGNNDTSRSTNNDAHYEIRKLMPKYESKDNDLSFT</sequence>
<dbReference type="PROSITE" id="PS50878">
    <property type="entry name" value="RT_POL"/>
    <property type="match status" value="1"/>
</dbReference>
<dbReference type="InterPro" id="IPR036691">
    <property type="entry name" value="Endo/exonu/phosph_ase_sf"/>
</dbReference>
<name>A0ABY6KS56_9ARAC</name>
<dbReference type="InterPro" id="IPR000477">
    <property type="entry name" value="RT_dom"/>
</dbReference>
<dbReference type="SUPFAM" id="SSF56672">
    <property type="entry name" value="DNA/RNA polymerases"/>
    <property type="match status" value="1"/>
</dbReference>
<evidence type="ECO:0000259" key="2">
    <source>
        <dbReference type="PROSITE" id="PS50878"/>
    </source>
</evidence>
<dbReference type="Proteomes" id="UP001235939">
    <property type="component" value="Chromosome 08"/>
</dbReference>
<protein>
    <recommendedName>
        <fullName evidence="2">Reverse transcriptase domain-containing protein</fullName>
    </recommendedName>
</protein>
<proteinExistence type="predicted"/>
<evidence type="ECO:0000313" key="4">
    <source>
        <dbReference type="Proteomes" id="UP001235939"/>
    </source>
</evidence>
<dbReference type="SUPFAM" id="SSF56219">
    <property type="entry name" value="DNase I-like"/>
    <property type="match status" value="1"/>
</dbReference>
<gene>
    <name evidence="3" type="ORF">LAZ67_8003199</name>
</gene>
<evidence type="ECO:0000256" key="1">
    <source>
        <dbReference type="SAM" id="MobiDB-lite"/>
    </source>
</evidence>
<feature type="domain" description="Reverse transcriptase" evidence="2">
    <location>
        <begin position="316"/>
        <end position="519"/>
    </location>
</feature>
<feature type="region of interest" description="Disordered" evidence="1">
    <location>
        <begin position="568"/>
        <end position="595"/>
    </location>
</feature>
<organism evidence="3 4">
    <name type="scientific">Cordylochernes scorpioides</name>
    <dbReference type="NCBI Taxonomy" id="51811"/>
    <lineage>
        <taxon>Eukaryota</taxon>
        <taxon>Metazoa</taxon>
        <taxon>Ecdysozoa</taxon>
        <taxon>Arthropoda</taxon>
        <taxon>Chelicerata</taxon>
        <taxon>Arachnida</taxon>
        <taxon>Pseudoscorpiones</taxon>
        <taxon>Cheliferoidea</taxon>
        <taxon>Chernetidae</taxon>
        <taxon>Cordylochernes</taxon>
    </lineage>
</organism>
<reference evidence="3 4" key="1">
    <citation type="submission" date="2022-01" db="EMBL/GenBank/DDBJ databases">
        <title>A chromosomal length assembly of Cordylochernes scorpioides.</title>
        <authorList>
            <person name="Zeh D."/>
            <person name="Zeh J."/>
        </authorList>
    </citation>
    <scope>NUCLEOTIDE SEQUENCE [LARGE SCALE GENOMIC DNA]</scope>
    <source>
        <strain evidence="3">IN4F17</strain>
        <tissue evidence="3">Whole Body</tissue>
    </source>
</reference>
<dbReference type="InterPro" id="IPR043502">
    <property type="entry name" value="DNA/RNA_pol_sf"/>
</dbReference>
<dbReference type="Pfam" id="PF00078">
    <property type="entry name" value="RVT_1"/>
    <property type="match status" value="1"/>
</dbReference>
<accession>A0ABY6KS56</accession>
<dbReference type="EMBL" id="CP092870">
    <property type="protein sequence ID" value="UYV71439.1"/>
    <property type="molecule type" value="Genomic_DNA"/>
</dbReference>
<evidence type="ECO:0000313" key="3">
    <source>
        <dbReference type="EMBL" id="UYV71439.1"/>
    </source>
</evidence>